<dbReference type="RefSeq" id="WP_344312979.1">
    <property type="nucleotide sequence ID" value="NZ_BAAANY010000020.1"/>
</dbReference>
<feature type="transmembrane region" description="Helical" evidence="6">
    <location>
        <begin position="156"/>
        <end position="178"/>
    </location>
</feature>
<keyword evidence="3 6" id="KW-1133">Transmembrane helix</keyword>
<protein>
    <submittedName>
        <fullName evidence="8">MFS transporter</fullName>
    </submittedName>
</protein>
<reference evidence="9" key="1">
    <citation type="journal article" date="2019" name="Int. J. Syst. Evol. Microbiol.">
        <title>The Global Catalogue of Microorganisms (GCM) 10K type strain sequencing project: providing services to taxonomists for standard genome sequencing and annotation.</title>
        <authorList>
            <consortium name="The Broad Institute Genomics Platform"/>
            <consortium name="The Broad Institute Genome Sequencing Center for Infectious Disease"/>
            <person name="Wu L."/>
            <person name="Ma J."/>
        </authorList>
    </citation>
    <scope>NUCLEOTIDE SEQUENCE [LARGE SCALE GENOMIC DNA]</scope>
    <source>
        <strain evidence="9">JCM 14718</strain>
    </source>
</reference>
<feature type="transmembrane region" description="Helical" evidence="6">
    <location>
        <begin position="429"/>
        <end position="451"/>
    </location>
</feature>
<feature type="region of interest" description="Disordered" evidence="5">
    <location>
        <begin position="1"/>
        <end position="21"/>
    </location>
</feature>
<evidence type="ECO:0000256" key="6">
    <source>
        <dbReference type="SAM" id="Phobius"/>
    </source>
</evidence>
<feature type="transmembrane region" description="Helical" evidence="6">
    <location>
        <begin position="122"/>
        <end position="144"/>
    </location>
</feature>
<feature type="transmembrane region" description="Helical" evidence="6">
    <location>
        <begin position="457"/>
        <end position="475"/>
    </location>
</feature>
<comment type="subcellular location">
    <subcellularLocation>
        <location evidence="1">Cell membrane</location>
        <topology evidence="1">Multi-pass membrane protein</topology>
    </subcellularLocation>
</comment>
<dbReference type="CDD" id="cd17321">
    <property type="entry name" value="MFS_MMR_MDR_like"/>
    <property type="match status" value="1"/>
</dbReference>
<feature type="transmembrane region" description="Helical" evidence="6">
    <location>
        <begin position="30"/>
        <end position="53"/>
    </location>
</feature>
<feature type="domain" description="Major facilitator superfamily (MFS) profile" evidence="7">
    <location>
        <begin position="31"/>
        <end position="479"/>
    </location>
</feature>
<name>A0ABP4TX59_9ACTN</name>
<feature type="transmembrane region" description="Helical" evidence="6">
    <location>
        <begin position="190"/>
        <end position="209"/>
    </location>
</feature>
<sequence length="512" mass="53746">MTIVANGRTTGTTPYHRNVSQPSDSRKYRLVLVVLLSAWFMAQFDFFVVNVAAPSFERELHAGPAALELIVGGYAFTYAAGMITGGRLGDLFGHRRLFLAGMVAFTVASLLCGLAQDPTQLVLGRLAQGLTGALMVPQVLALITADFPVRLRGWAIGWYGTAGGLGSIAGQVLGGFLLDANVLGLGWRTIFLVNVPVGIIALAFAWRVLPRREAARRVRLDLLGATGIAAALGLALIPLALGRDQGWPAWVWICFALAVPAAAGTLWWQRKLAASGGQPVLELGLFRLRSFVAGVGSSGAFMLYFGSFMFTLTLVLQSGIGLTAFQAGLAFAPMGITYSVASVLGSRIPPRYGRQTVVAGGTLVAASLVFLFFLLGSTHVRLGWFVVMLAIAGVGNGLTAPRLIGATLVEVEPRNAGAGAGILTTTQQFASSAGVAVVGTVFFAAAAQSSLAGGMRYAAVIQLALVLVVITLMMIQGRQKSNAMGRSRSLKSPEEDVPRSSSRSSRSNSGSR</sequence>
<feature type="compositionally biased region" description="Polar residues" evidence="5">
    <location>
        <begin position="7"/>
        <end position="21"/>
    </location>
</feature>
<evidence type="ECO:0000256" key="5">
    <source>
        <dbReference type="SAM" id="MobiDB-lite"/>
    </source>
</evidence>
<gene>
    <name evidence="8" type="ORF">GCM10009765_50680</name>
</gene>
<keyword evidence="4 6" id="KW-0472">Membrane</keyword>
<keyword evidence="9" id="KW-1185">Reference proteome</keyword>
<feature type="compositionally biased region" description="Low complexity" evidence="5">
    <location>
        <begin position="499"/>
        <end position="512"/>
    </location>
</feature>
<evidence type="ECO:0000256" key="1">
    <source>
        <dbReference type="ARBA" id="ARBA00004651"/>
    </source>
</evidence>
<feature type="transmembrane region" description="Helical" evidence="6">
    <location>
        <begin position="97"/>
        <end position="116"/>
    </location>
</feature>
<accession>A0ABP4TX59</accession>
<dbReference type="PROSITE" id="PS50850">
    <property type="entry name" value="MFS"/>
    <property type="match status" value="1"/>
</dbReference>
<evidence type="ECO:0000256" key="2">
    <source>
        <dbReference type="ARBA" id="ARBA00022692"/>
    </source>
</evidence>
<dbReference type="Proteomes" id="UP001500618">
    <property type="component" value="Unassembled WGS sequence"/>
</dbReference>
<dbReference type="PANTHER" id="PTHR42718">
    <property type="entry name" value="MAJOR FACILITATOR SUPERFAMILY MULTIDRUG TRANSPORTER MFSC"/>
    <property type="match status" value="1"/>
</dbReference>
<feature type="transmembrane region" description="Helical" evidence="6">
    <location>
        <begin position="288"/>
        <end position="312"/>
    </location>
</feature>
<dbReference type="Gene3D" id="1.20.1250.20">
    <property type="entry name" value="MFS general substrate transporter like domains"/>
    <property type="match status" value="2"/>
</dbReference>
<dbReference type="SUPFAM" id="SSF103473">
    <property type="entry name" value="MFS general substrate transporter"/>
    <property type="match status" value="2"/>
</dbReference>
<feature type="transmembrane region" description="Helical" evidence="6">
    <location>
        <begin position="247"/>
        <end position="268"/>
    </location>
</feature>
<dbReference type="InterPro" id="IPR036259">
    <property type="entry name" value="MFS_trans_sf"/>
</dbReference>
<feature type="transmembrane region" description="Helical" evidence="6">
    <location>
        <begin position="382"/>
        <end position="409"/>
    </location>
</feature>
<evidence type="ECO:0000259" key="7">
    <source>
        <dbReference type="PROSITE" id="PS50850"/>
    </source>
</evidence>
<evidence type="ECO:0000256" key="4">
    <source>
        <dbReference type="ARBA" id="ARBA00023136"/>
    </source>
</evidence>
<dbReference type="EMBL" id="BAAANY010000020">
    <property type="protein sequence ID" value="GAA1695327.1"/>
    <property type="molecule type" value="Genomic_DNA"/>
</dbReference>
<comment type="caution">
    <text evidence="8">The sequence shown here is derived from an EMBL/GenBank/DDBJ whole genome shotgun (WGS) entry which is preliminary data.</text>
</comment>
<dbReference type="InterPro" id="IPR011701">
    <property type="entry name" value="MFS"/>
</dbReference>
<feature type="transmembrane region" description="Helical" evidence="6">
    <location>
        <begin position="324"/>
        <end position="344"/>
    </location>
</feature>
<evidence type="ECO:0000313" key="9">
    <source>
        <dbReference type="Proteomes" id="UP001500618"/>
    </source>
</evidence>
<feature type="region of interest" description="Disordered" evidence="5">
    <location>
        <begin position="483"/>
        <end position="512"/>
    </location>
</feature>
<dbReference type="InterPro" id="IPR020846">
    <property type="entry name" value="MFS_dom"/>
</dbReference>
<evidence type="ECO:0000256" key="3">
    <source>
        <dbReference type="ARBA" id="ARBA00022989"/>
    </source>
</evidence>
<feature type="transmembrane region" description="Helical" evidence="6">
    <location>
        <begin position="356"/>
        <end position="376"/>
    </location>
</feature>
<dbReference type="PANTHER" id="PTHR42718:SF39">
    <property type="entry name" value="ACTINORHODIN TRANSPORTER-RELATED"/>
    <property type="match status" value="1"/>
</dbReference>
<proteinExistence type="predicted"/>
<feature type="transmembrane region" description="Helical" evidence="6">
    <location>
        <begin position="65"/>
        <end position="85"/>
    </location>
</feature>
<dbReference type="Pfam" id="PF07690">
    <property type="entry name" value="MFS_1"/>
    <property type="match status" value="1"/>
</dbReference>
<keyword evidence="2 6" id="KW-0812">Transmembrane</keyword>
<evidence type="ECO:0000313" key="8">
    <source>
        <dbReference type="EMBL" id="GAA1695327.1"/>
    </source>
</evidence>
<organism evidence="8 9">
    <name type="scientific">Fodinicola feengrottensis</name>
    <dbReference type="NCBI Taxonomy" id="435914"/>
    <lineage>
        <taxon>Bacteria</taxon>
        <taxon>Bacillati</taxon>
        <taxon>Actinomycetota</taxon>
        <taxon>Actinomycetes</taxon>
        <taxon>Mycobacteriales</taxon>
        <taxon>Fodinicola</taxon>
    </lineage>
</organism>
<feature type="transmembrane region" description="Helical" evidence="6">
    <location>
        <begin position="221"/>
        <end position="241"/>
    </location>
</feature>